<evidence type="ECO:0000313" key="2">
    <source>
        <dbReference type="EMBL" id="MBJ6360440.1"/>
    </source>
</evidence>
<feature type="domain" description="Prophage endopeptidase tail N-terminal" evidence="1">
    <location>
        <begin position="3"/>
        <end position="72"/>
    </location>
</feature>
<dbReference type="InterPro" id="IPR044051">
    <property type="entry name" value="Prophage_tail_N"/>
</dbReference>
<organism evidence="2 3">
    <name type="scientific">Paenibacillus roseus</name>
    <dbReference type="NCBI Taxonomy" id="2798579"/>
    <lineage>
        <taxon>Bacteria</taxon>
        <taxon>Bacillati</taxon>
        <taxon>Bacillota</taxon>
        <taxon>Bacilli</taxon>
        <taxon>Bacillales</taxon>
        <taxon>Paenibacillaceae</taxon>
        <taxon>Paenibacillus</taxon>
    </lineage>
</organism>
<sequence length="100" mass="12066">MLKVFDKNLVPIGLLPNAMDIQRRRRINSDYEIQFTLPMGTDDYELAQPKGHVQDERDQFYVINDRARKREGLKRLVQFEFMHIMFKMSDFKFPYASYIE</sequence>
<keyword evidence="3" id="KW-1185">Reference proteome</keyword>
<protein>
    <recommendedName>
        <fullName evidence="1">Prophage endopeptidase tail N-terminal domain-containing protein</fullName>
    </recommendedName>
</protein>
<dbReference type="Proteomes" id="UP000640274">
    <property type="component" value="Unassembled WGS sequence"/>
</dbReference>
<evidence type="ECO:0000313" key="3">
    <source>
        <dbReference type="Proteomes" id="UP000640274"/>
    </source>
</evidence>
<proteinExistence type="predicted"/>
<dbReference type="RefSeq" id="WP_199017993.1">
    <property type="nucleotide sequence ID" value="NZ_JAELUP010000008.1"/>
</dbReference>
<reference evidence="2" key="1">
    <citation type="submission" date="2020-12" db="EMBL/GenBank/DDBJ databases">
        <authorList>
            <person name="Huq M.A."/>
        </authorList>
    </citation>
    <scope>NUCLEOTIDE SEQUENCE</scope>
    <source>
        <strain evidence="2">MAHUQ-46</strain>
    </source>
</reference>
<comment type="caution">
    <text evidence="2">The sequence shown here is derived from an EMBL/GenBank/DDBJ whole genome shotgun (WGS) entry which is preliminary data.</text>
</comment>
<name>A0A934J4U2_9BACL</name>
<dbReference type="AlphaFoldDB" id="A0A934J4U2"/>
<gene>
    <name evidence="2" type="ORF">JFN88_03765</name>
</gene>
<dbReference type="Pfam" id="PF18994">
    <property type="entry name" value="Prophage_tailD1"/>
    <property type="match status" value="1"/>
</dbReference>
<evidence type="ECO:0000259" key="1">
    <source>
        <dbReference type="Pfam" id="PF18994"/>
    </source>
</evidence>
<accession>A0A934J4U2</accession>
<dbReference type="EMBL" id="JAELUP010000008">
    <property type="protein sequence ID" value="MBJ6360440.1"/>
    <property type="molecule type" value="Genomic_DNA"/>
</dbReference>